<dbReference type="PANTHER" id="PTHR37478:SF2">
    <property type="entry name" value="UPF0251 PROTEIN TK0562"/>
    <property type="match status" value="1"/>
</dbReference>
<evidence type="ECO:0000313" key="4">
    <source>
        <dbReference type="EMBL" id="HIS66033.1"/>
    </source>
</evidence>
<comment type="similarity">
    <text evidence="1 2">Belongs to the UPF0251 family.</text>
</comment>
<dbReference type="AlphaFoldDB" id="A0A9D1FBV3"/>
<reference evidence="4" key="1">
    <citation type="submission" date="2020-10" db="EMBL/GenBank/DDBJ databases">
        <authorList>
            <person name="Gilroy R."/>
        </authorList>
    </citation>
    <scope>NUCLEOTIDE SEQUENCE</scope>
    <source>
        <strain evidence="4">ChiHjej10B9-9673</strain>
    </source>
</reference>
<accession>A0A9D1FBV3</accession>
<proteinExistence type="inferred from homology"/>
<dbReference type="Pfam" id="PF02001">
    <property type="entry name" value="DUF134"/>
    <property type="match status" value="1"/>
</dbReference>
<dbReference type="Gene3D" id="1.10.10.10">
    <property type="entry name" value="Winged helix-like DNA-binding domain superfamily/Winged helix DNA-binding domain"/>
    <property type="match status" value="1"/>
</dbReference>
<evidence type="ECO:0000256" key="3">
    <source>
        <dbReference type="SAM" id="MobiDB-lite"/>
    </source>
</evidence>
<dbReference type="EMBL" id="DVJK01000017">
    <property type="protein sequence ID" value="HIS66033.1"/>
    <property type="molecule type" value="Genomic_DNA"/>
</dbReference>
<evidence type="ECO:0000256" key="2">
    <source>
        <dbReference type="HAMAP-Rule" id="MF_00674"/>
    </source>
</evidence>
<dbReference type="HAMAP" id="MF_00674">
    <property type="entry name" value="UPF0251"/>
    <property type="match status" value="1"/>
</dbReference>
<gene>
    <name evidence="4" type="ORF">IAC18_00585</name>
</gene>
<dbReference type="SUPFAM" id="SSF88659">
    <property type="entry name" value="Sigma3 and sigma4 domains of RNA polymerase sigma factors"/>
    <property type="match status" value="1"/>
</dbReference>
<feature type="region of interest" description="Disordered" evidence="3">
    <location>
        <begin position="117"/>
        <end position="146"/>
    </location>
</feature>
<protein>
    <recommendedName>
        <fullName evidence="2">UPF0251 protein IAC18_00585</fullName>
    </recommendedName>
</protein>
<dbReference type="PANTHER" id="PTHR37478">
    <property type="match status" value="1"/>
</dbReference>
<name>A0A9D1FBV3_9FIRM</name>
<organism evidence="4 5">
    <name type="scientific">Candidatus Scatomorpha merdipullorum</name>
    <dbReference type="NCBI Taxonomy" id="2840927"/>
    <lineage>
        <taxon>Bacteria</taxon>
        <taxon>Bacillati</taxon>
        <taxon>Bacillota</taxon>
        <taxon>Clostridia</taxon>
        <taxon>Eubacteriales</taxon>
        <taxon>Candidatus Scatomorpha</taxon>
    </lineage>
</organism>
<reference evidence="4" key="2">
    <citation type="journal article" date="2021" name="PeerJ">
        <title>Extensive microbial diversity within the chicken gut microbiome revealed by metagenomics and culture.</title>
        <authorList>
            <person name="Gilroy R."/>
            <person name="Ravi A."/>
            <person name="Getino M."/>
            <person name="Pursley I."/>
            <person name="Horton D.L."/>
            <person name="Alikhan N.F."/>
            <person name="Baker D."/>
            <person name="Gharbi K."/>
            <person name="Hall N."/>
            <person name="Watson M."/>
            <person name="Adriaenssens E.M."/>
            <person name="Foster-Nyarko E."/>
            <person name="Jarju S."/>
            <person name="Secka A."/>
            <person name="Antonio M."/>
            <person name="Oren A."/>
            <person name="Chaudhuri R.R."/>
            <person name="La Ragione R."/>
            <person name="Hildebrand F."/>
            <person name="Pallen M.J."/>
        </authorList>
    </citation>
    <scope>NUCLEOTIDE SEQUENCE</scope>
    <source>
        <strain evidence="4">ChiHjej10B9-9673</strain>
    </source>
</reference>
<comment type="caution">
    <text evidence="4">The sequence shown here is derived from an EMBL/GenBank/DDBJ whole genome shotgun (WGS) entry which is preliminary data.</text>
</comment>
<evidence type="ECO:0000313" key="5">
    <source>
        <dbReference type="Proteomes" id="UP000824001"/>
    </source>
</evidence>
<dbReference type="InterPro" id="IPR013324">
    <property type="entry name" value="RNA_pol_sigma_r3/r4-like"/>
</dbReference>
<dbReference type="Proteomes" id="UP000824001">
    <property type="component" value="Unassembled WGS sequence"/>
</dbReference>
<evidence type="ECO:0000256" key="1">
    <source>
        <dbReference type="ARBA" id="ARBA00009350"/>
    </source>
</evidence>
<dbReference type="InterPro" id="IPR036388">
    <property type="entry name" value="WH-like_DNA-bd_sf"/>
</dbReference>
<dbReference type="InterPro" id="IPR002852">
    <property type="entry name" value="UPF0251"/>
</dbReference>
<sequence length="146" mass="15926">MPRPRKCRKVCAMPPRSQFAPVEGELAGEAVVLTVDEYEVIRLIDRERLTQEECAGRMNVARTTVQQIYDSARGKLADALVEGRPLRIEGGEYRLCDGSGPDCGGEYCRRRHRGEGEGRCGNGGEGCRRGAGRGRGRGKNCGEGEA</sequence>